<evidence type="ECO:0000256" key="3">
    <source>
        <dbReference type="ARBA" id="ARBA00022692"/>
    </source>
</evidence>
<keyword evidence="7" id="KW-0407">Ion channel</keyword>
<organism evidence="11 12">
    <name type="scientific">Pocillopora damicornis</name>
    <name type="common">Cauliflower coral</name>
    <name type="synonym">Millepora damicornis</name>
    <dbReference type="NCBI Taxonomy" id="46731"/>
    <lineage>
        <taxon>Eukaryota</taxon>
        <taxon>Metazoa</taxon>
        <taxon>Cnidaria</taxon>
        <taxon>Anthozoa</taxon>
        <taxon>Hexacorallia</taxon>
        <taxon>Scleractinia</taxon>
        <taxon>Astrocoeniina</taxon>
        <taxon>Pocilloporidae</taxon>
        <taxon>Pocillopora</taxon>
    </lineage>
</organism>
<dbReference type="OrthoDB" id="5953876at2759"/>
<keyword evidence="3 8" id="KW-0812">Transmembrane</keyword>
<dbReference type="GO" id="GO:0001508">
    <property type="term" value="P:action potential"/>
    <property type="evidence" value="ECO:0007669"/>
    <property type="project" value="TreeGrafter"/>
</dbReference>
<evidence type="ECO:0000256" key="4">
    <source>
        <dbReference type="ARBA" id="ARBA00022989"/>
    </source>
</evidence>
<evidence type="ECO:0000259" key="10">
    <source>
        <dbReference type="Pfam" id="PF07885"/>
    </source>
</evidence>
<feature type="domain" description="Potassium channel" evidence="10">
    <location>
        <begin position="186"/>
        <end position="255"/>
    </location>
</feature>
<protein>
    <recommendedName>
        <fullName evidence="10">Potassium channel domain-containing protein</fullName>
    </recommendedName>
</protein>
<keyword evidence="6 8" id="KW-0472">Membrane</keyword>
<dbReference type="PANTHER" id="PTHR11537">
    <property type="entry name" value="VOLTAGE-GATED POTASSIUM CHANNEL"/>
    <property type="match status" value="1"/>
</dbReference>
<feature type="signal peptide" evidence="9">
    <location>
        <begin position="1"/>
        <end position="35"/>
    </location>
</feature>
<evidence type="ECO:0000256" key="1">
    <source>
        <dbReference type="ARBA" id="ARBA00004141"/>
    </source>
</evidence>
<feature type="chain" id="PRO_5017981326" description="Potassium channel domain-containing protein" evidence="9">
    <location>
        <begin position="36"/>
        <end position="498"/>
    </location>
</feature>
<dbReference type="STRING" id="46731.A0A3M6U7V5"/>
<gene>
    <name evidence="11" type="ORF">pdam_00008596</name>
</gene>
<evidence type="ECO:0000256" key="8">
    <source>
        <dbReference type="SAM" id="Phobius"/>
    </source>
</evidence>
<dbReference type="InterPro" id="IPR028325">
    <property type="entry name" value="VG_K_chnl"/>
</dbReference>
<feature type="transmembrane region" description="Helical" evidence="8">
    <location>
        <begin position="231"/>
        <end position="251"/>
    </location>
</feature>
<name>A0A3M6U7V5_POCDA</name>
<sequence>MQLSFMARFSRRFSSVYNLPILTLLASVLILRSDAEPNTKNVEGMGSMDCAPSLSVYWNEILARLPYVETNVTNNSYSDEGLLTTFLHLMLADCCRLSMKLIYNASSHDDADLYFPVIVNLEADRLMSSRKNLVPLLPQTGIAFLVLERSRSDYTWRIVKSLFATWPVLILILVLSLLAGIAAWSLEKWRNSDNFHPMFTKGVWEGFWWAFISMTTVGYGDRYPKSVGGRLFAVLWILMGMCIISILTATLTSSMTTFSLEAKVKLPGTKVVVLVGSIEMVTGIQHQASLTRVKTAADIHEHLESGKYEGALMDAYLLAHFKRNHPSRTRKLKAQEVFQQKYLEYGVRVKDPKLAECLREKRFTQEAEWYEHAEILLQQSLLDEFENRDGNKVNLFDPDGVLYFPFLFTCLGVAALLLLTGGAWDLCRKINHRMKEKERKGDFSITLARASLITDCINQDKMNDLERKIEDLNETFKSIKGGAIFVSPRYNMETTEIV</sequence>
<keyword evidence="12" id="KW-1185">Reference proteome</keyword>
<dbReference type="Gene3D" id="1.10.287.70">
    <property type="match status" value="1"/>
</dbReference>
<dbReference type="InterPro" id="IPR013099">
    <property type="entry name" value="K_chnl_dom"/>
</dbReference>
<dbReference type="PRINTS" id="PR00169">
    <property type="entry name" value="KCHANNEL"/>
</dbReference>
<keyword evidence="9" id="KW-0732">Signal</keyword>
<dbReference type="SUPFAM" id="SSF81324">
    <property type="entry name" value="Voltage-gated potassium channels"/>
    <property type="match status" value="1"/>
</dbReference>
<dbReference type="EMBL" id="RCHS01002064">
    <property type="protein sequence ID" value="RMX49743.1"/>
    <property type="molecule type" value="Genomic_DNA"/>
</dbReference>
<keyword evidence="5" id="KW-0406">Ion transport</keyword>
<evidence type="ECO:0000256" key="5">
    <source>
        <dbReference type="ARBA" id="ARBA00023065"/>
    </source>
</evidence>
<comment type="subcellular location">
    <subcellularLocation>
        <location evidence="1">Membrane</location>
        <topology evidence="1">Multi-pass membrane protein</topology>
    </subcellularLocation>
</comment>
<reference evidence="11 12" key="1">
    <citation type="journal article" date="2018" name="Sci. Rep.">
        <title>Comparative analysis of the Pocillopora damicornis genome highlights role of immune system in coral evolution.</title>
        <authorList>
            <person name="Cunning R."/>
            <person name="Bay R.A."/>
            <person name="Gillette P."/>
            <person name="Baker A.C."/>
            <person name="Traylor-Knowles N."/>
        </authorList>
    </citation>
    <scope>NUCLEOTIDE SEQUENCE [LARGE SCALE GENOMIC DNA]</scope>
    <source>
        <strain evidence="11">RSMAS</strain>
        <tissue evidence="11">Whole animal</tissue>
    </source>
</reference>
<keyword evidence="4 8" id="KW-1133">Transmembrane helix</keyword>
<evidence type="ECO:0000313" key="12">
    <source>
        <dbReference type="Proteomes" id="UP000275408"/>
    </source>
</evidence>
<feature type="transmembrane region" description="Helical" evidence="8">
    <location>
        <begin position="402"/>
        <end position="427"/>
    </location>
</feature>
<dbReference type="AlphaFoldDB" id="A0A3M6U7V5"/>
<proteinExistence type="predicted"/>
<feature type="transmembrane region" description="Helical" evidence="8">
    <location>
        <begin position="162"/>
        <end position="186"/>
    </location>
</feature>
<evidence type="ECO:0000313" key="11">
    <source>
        <dbReference type="EMBL" id="RMX49743.1"/>
    </source>
</evidence>
<dbReference type="SUPFAM" id="SSF53850">
    <property type="entry name" value="Periplasmic binding protein-like II"/>
    <property type="match status" value="1"/>
</dbReference>
<dbReference type="GO" id="GO:0008076">
    <property type="term" value="C:voltage-gated potassium channel complex"/>
    <property type="evidence" value="ECO:0007669"/>
    <property type="project" value="InterPro"/>
</dbReference>
<evidence type="ECO:0000256" key="2">
    <source>
        <dbReference type="ARBA" id="ARBA00022448"/>
    </source>
</evidence>
<evidence type="ECO:0000256" key="9">
    <source>
        <dbReference type="SAM" id="SignalP"/>
    </source>
</evidence>
<comment type="caution">
    <text evidence="11">The sequence shown here is derived from an EMBL/GenBank/DDBJ whole genome shotgun (WGS) entry which is preliminary data.</text>
</comment>
<evidence type="ECO:0000256" key="6">
    <source>
        <dbReference type="ARBA" id="ARBA00023136"/>
    </source>
</evidence>
<keyword evidence="2" id="KW-0813">Transport</keyword>
<dbReference type="Proteomes" id="UP000275408">
    <property type="component" value="Unassembled WGS sequence"/>
</dbReference>
<evidence type="ECO:0000256" key="7">
    <source>
        <dbReference type="ARBA" id="ARBA00023303"/>
    </source>
</evidence>
<feature type="transmembrane region" description="Helical" evidence="8">
    <location>
        <begin position="206"/>
        <end position="224"/>
    </location>
</feature>
<dbReference type="GO" id="GO:0005251">
    <property type="term" value="F:delayed rectifier potassium channel activity"/>
    <property type="evidence" value="ECO:0007669"/>
    <property type="project" value="TreeGrafter"/>
</dbReference>
<accession>A0A3M6U7V5</accession>
<dbReference type="PANTHER" id="PTHR11537:SF252">
    <property type="entry name" value="POTASSIUM VOLTAGE-GATED CHANNEL PROTEIN SHAW"/>
    <property type="match status" value="1"/>
</dbReference>
<dbReference type="Pfam" id="PF07885">
    <property type="entry name" value="Ion_trans_2"/>
    <property type="match status" value="1"/>
</dbReference>